<evidence type="ECO:0000256" key="2">
    <source>
        <dbReference type="ARBA" id="ARBA00004651"/>
    </source>
</evidence>
<keyword evidence="7" id="KW-0418">Kinase</keyword>
<evidence type="ECO:0000256" key="7">
    <source>
        <dbReference type="ARBA" id="ARBA00022777"/>
    </source>
</evidence>
<dbReference type="EMBL" id="CP110232">
    <property type="protein sequence ID" value="WEG73408.1"/>
    <property type="molecule type" value="Genomic_DNA"/>
</dbReference>
<evidence type="ECO:0000313" key="9">
    <source>
        <dbReference type="EMBL" id="WEG73408.1"/>
    </source>
</evidence>
<name>A0AAF0I669_9ENTE</name>
<accession>A0AAF0I669</accession>
<evidence type="ECO:0000256" key="4">
    <source>
        <dbReference type="ARBA" id="ARBA00022597"/>
    </source>
</evidence>
<keyword evidence="3" id="KW-0813">Transport</keyword>
<dbReference type="PROSITE" id="PS00371">
    <property type="entry name" value="PTS_EIIA_TYPE_1_HIS"/>
    <property type="match status" value="1"/>
</dbReference>
<feature type="domain" description="PTS EIIA type-1" evidence="8">
    <location>
        <begin position="29"/>
        <end position="133"/>
    </location>
</feature>
<gene>
    <name evidence="9" type="ORF">OL234_00395</name>
</gene>
<dbReference type="GO" id="GO:0005886">
    <property type="term" value="C:plasma membrane"/>
    <property type="evidence" value="ECO:0007669"/>
    <property type="project" value="UniProtKB-SubCell"/>
</dbReference>
<evidence type="ECO:0000313" key="10">
    <source>
        <dbReference type="Proteomes" id="UP001179647"/>
    </source>
</evidence>
<dbReference type="Gene3D" id="2.70.70.10">
    <property type="entry name" value="Glucose Permease (Domain IIA)"/>
    <property type="match status" value="1"/>
</dbReference>
<dbReference type="GO" id="GO:0009401">
    <property type="term" value="P:phosphoenolpyruvate-dependent sugar phosphotransferase system"/>
    <property type="evidence" value="ECO:0007669"/>
    <property type="project" value="UniProtKB-KW"/>
</dbReference>
<reference evidence="9" key="1">
    <citation type="submission" date="2022-10" db="EMBL/GenBank/DDBJ databases">
        <title>Vagococcus sp. isolated from poultry meat.</title>
        <authorList>
            <person name="Johansson P."/>
            <person name="Bjorkroth J."/>
        </authorList>
    </citation>
    <scope>NUCLEOTIDE SEQUENCE</scope>
    <source>
        <strain evidence="9">STAA11</strain>
    </source>
</reference>
<dbReference type="SUPFAM" id="SSF51261">
    <property type="entry name" value="Duplicated hybrid motif"/>
    <property type="match status" value="1"/>
</dbReference>
<proteinExistence type="predicted"/>
<dbReference type="PANTHER" id="PTHR45008">
    <property type="entry name" value="PTS SYSTEM GLUCOSE-SPECIFIC EIIA COMPONENT"/>
    <property type="match status" value="1"/>
</dbReference>
<dbReference type="InterPro" id="IPR050890">
    <property type="entry name" value="PTS_EIIA_component"/>
</dbReference>
<dbReference type="InterPro" id="IPR011055">
    <property type="entry name" value="Dup_hybrid_motif"/>
</dbReference>
<dbReference type="Pfam" id="PF00358">
    <property type="entry name" value="PTS_EIIA_1"/>
    <property type="match status" value="1"/>
</dbReference>
<keyword evidence="10" id="KW-1185">Reference proteome</keyword>
<dbReference type="KEGG" id="vie:OL234_00395"/>
<dbReference type="GO" id="GO:0005737">
    <property type="term" value="C:cytoplasm"/>
    <property type="evidence" value="ECO:0007669"/>
    <property type="project" value="UniProtKB-SubCell"/>
</dbReference>
<sequence length="161" mass="17457">MFNFLKKNKKTSFHAVADGNLIPINKVEDNVFSEKMLGDGYGVQPTSNDVYSPVAGTIVSVFPTKHAVTMTTDNGLEILVHMGIDTVELNGAPFEVFVKEGQKVTPETKLATMDLAELEKTNTTSTIVIAITNMDLVKDMPTVTEGPVKANQEVIAIDVTK</sequence>
<dbReference type="Proteomes" id="UP001179647">
    <property type="component" value="Chromosome"/>
</dbReference>
<evidence type="ECO:0000256" key="3">
    <source>
        <dbReference type="ARBA" id="ARBA00022448"/>
    </source>
</evidence>
<comment type="subcellular location">
    <subcellularLocation>
        <location evidence="2">Cell membrane</location>
        <topology evidence="2">Multi-pass membrane protein</topology>
    </subcellularLocation>
    <subcellularLocation>
        <location evidence="1">Cytoplasm</location>
    </subcellularLocation>
</comment>
<organism evidence="9 10">
    <name type="scientific">Vagococcus intermedius</name>
    <dbReference type="NCBI Taxonomy" id="2991418"/>
    <lineage>
        <taxon>Bacteria</taxon>
        <taxon>Bacillati</taxon>
        <taxon>Bacillota</taxon>
        <taxon>Bacilli</taxon>
        <taxon>Lactobacillales</taxon>
        <taxon>Enterococcaceae</taxon>
        <taxon>Vagococcus</taxon>
    </lineage>
</organism>
<protein>
    <submittedName>
        <fullName evidence="9">PTS glucose transporter subunit IIA</fullName>
    </submittedName>
</protein>
<dbReference type="PANTHER" id="PTHR45008:SF1">
    <property type="entry name" value="PTS SYSTEM GLUCOSE-SPECIFIC EIIA COMPONENT"/>
    <property type="match status" value="1"/>
</dbReference>
<dbReference type="PROSITE" id="PS51093">
    <property type="entry name" value="PTS_EIIA_TYPE_1"/>
    <property type="match status" value="1"/>
</dbReference>
<dbReference type="InterPro" id="IPR001127">
    <property type="entry name" value="PTS_EIIA_1_perm"/>
</dbReference>
<dbReference type="NCBIfam" id="TIGR00830">
    <property type="entry name" value="PTBA"/>
    <property type="match status" value="1"/>
</dbReference>
<dbReference type="FunFam" id="2.70.70.10:FF:000001">
    <property type="entry name" value="PTS system glucose-specific IIA component"/>
    <property type="match status" value="1"/>
</dbReference>
<keyword evidence="5" id="KW-0808">Transferase</keyword>
<evidence type="ECO:0000259" key="8">
    <source>
        <dbReference type="PROSITE" id="PS51093"/>
    </source>
</evidence>
<keyword evidence="6" id="KW-0598">Phosphotransferase system</keyword>
<dbReference type="GO" id="GO:0016301">
    <property type="term" value="F:kinase activity"/>
    <property type="evidence" value="ECO:0007669"/>
    <property type="project" value="UniProtKB-KW"/>
</dbReference>
<evidence type="ECO:0000256" key="6">
    <source>
        <dbReference type="ARBA" id="ARBA00022683"/>
    </source>
</evidence>
<evidence type="ECO:0000256" key="5">
    <source>
        <dbReference type="ARBA" id="ARBA00022679"/>
    </source>
</evidence>
<evidence type="ECO:0000256" key="1">
    <source>
        <dbReference type="ARBA" id="ARBA00004496"/>
    </source>
</evidence>
<keyword evidence="4 9" id="KW-0762">Sugar transport</keyword>
<dbReference type="AlphaFoldDB" id="A0AAF0I669"/>